<dbReference type="PRINTS" id="PR00943">
    <property type="entry name" value="CUATPASE"/>
</dbReference>
<dbReference type="InterPro" id="IPR001757">
    <property type="entry name" value="P_typ_ATPase"/>
</dbReference>
<keyword evidence="18" id="KW-1185">Reference proteome</keyword>
<dbReference type="Proteomes" id="UP000468531">
    <property type="component" value="Unassembled WGS sequence"/>
</dbReference>
<keyword evidence="5" id="KW-0597">Phosphoprotein</keyword>
<dbReference type="GO" id="GO:0005507">
    <property type="term" value="F:copper ion binding"/>
    <property type="evidence" value="ECO:0007669"/>
    <property type="project" value="TreeGrafter"/>
</dbReference>
<evidence type="ECO:0000256" key="7">
    <source>
        <dbReference type="ARBA" id="ARBA00022723"/>
    </source>
</evidence>
<dbReference type="InterPro" id="IPR018303">
    <property type="entry name" value="ATPase_P-typ_P_site"/>
</dbReference>
<dbReference type="Gene3D" id="3.40.50.1000">
    <property type="entry name" value="HAD superfamily/HAD-like"/>
    <property type="match status" value="1"/>
</dbReference>
<feature type="transmembrane region" description="Helical" evidence="15">
    <location>
        <begin position="117"/>
        <end position="137"/>
    </location>
</feature>
<dbReference type="InterPro" id="IPR023298">
    <property type="entry name" value="ATPase_P-typ_TM_dom_sf"/>
</dbReference>
<evidence type="ECO:0000256" key="4">
    <source>
        <dbReference type="ARBA" id="ARBA00022475"/>
    </source>
</evidence>
<feature type="transmembrane region" description="Helical" evidence="15">
    <location>
        <begin position="179"/>
        <end position="198"/>
    </location>
</feature>
<dbReference type="SUPFAM" id="SSF81653">
    <property type="entry name" value="Calcium ATPase, transduction domain A"/>
    <property type="match status" value="1"/>
</dbReference>
<keyword evidence="6 15" id="KW-0812">Transmembrane</keyword>
<keyword evidence="14 15" id="KW-0472">Membrane</keyword>
<feature type="transmembrane region" description="Helical" evidence="15">
    <location>
        <begin position="204"/>
        <end position="225"/>
    </location>
</feature>
<feature type="transmembrane region" description="Helical" evidence="15">
    <location>
        <begin position="363"/>
        <end position="382"/>
    </location>
</feature>
<evidence type="ECO:0000256" key="13">
    <source>
        <dbReference type="ARBA" id="ARBA00023065"/>
    </source>
</evidence>
<dbReference type="SFLD" id="SFLDS00003">
    <property type="entry name" value="Haloacid_Dehalogenase"/>
    <property type="match status" value="1"/>
</dbReference>
<comment type="subcellular location">
    <subcellularLocation>
        <location evidence="1">Cell membrane</location>
        <topology evidence="1">Multi-pass membrane protein</topology>
    </subcellularLocation>
</comment>
<dbReference type="SUPFAM" id="SSF55008">
    <property type="entry name" value="HMA, heavy metal-associated domain"/>
    <property type="match status" value="1"/>
</dbReference>
<dbReference type="PRINTS" id="PR00119">
    <property type="entry name" value="CATATPASE"/>
</dbReference>
<dbReference type="PANTHER" id="PTHR43520:SF5">
    <property type="entry name" value="CATION-TRANSPORTING P-TYPE ATPASE-RELATED"/>
    <property type="match status" value="1"/>
</dbReference>
<evidence type="ECO:0000313" key="18">
    <source>
        <dbReference type="Proteomes" id="UP000468531"/>
    </source>
</evidence>
<evidence type="ECO:0000256" key="9">
    <source>
        <dbReference type="ARBA" id="ARBA00022840"/>
    </source>
</evidence>
<dbReference type="Gene3D" id="3.40.1110.10">
    <property type="entry name" value="Calcium-transporting ATPase, cytoplasmic domain N"/>
    <property type="match status" value="1"/>
</dbReference>
<dbReference type="GO" id="GO:0005524">
    <property type="term" value="F:ATP binding"/>
    <property type="evidence" value="ECO:0007669"/>
    <property type="project" value="UniProtKB-UniRule"/>
</dbReference>
<evidence type="ECO:0000256" key="15">
    <source>
        <dbReference type="RuleBase" id="RU362081"/>
    </source>
</evidence>
<name>A0A6P1BF57_9BRAD</name>
<dbReference type="NCBIfam" id="TIGR01494">
    <property type="entry name" value="ATPase_P-type"/>
    <property type="match status" value="1"/>
</dbReference>
<dbReference type="InterPro" id="IPR006121">
    <property type="entry name" value="HMA_dom"/>
</dbReference>
<dbReference type="InterPro" id="IPR008250">
    <property type="entry name" value="ATPase_P-typ_transduc_dom_A_sf"/>
</dbReference>
<gene>
    <name evidence="17" type="primary">cadA</name>
    <name evidence="17" type="ORF">FNJ47_13845</name>
</gene>
<feature type="transmembrane region" description="Helical" evidence="15">
    <location>
        <begin position="388"/>
        <end position="416"/>
    </location>
</feature>
<evidence type="ECO:0000256" key="10">
    <source>
        <dbReference type="ARBA" id="ARBA00022842"/>
    </source>
</evidence>
<dbReference type="SUPFAM" id="SSF81665">
    <property type="entry name" value="Calcium ATPase, transmembrane domain M"/>
    <property type="match status" value="1"/>
</dbReference>
<evidence type="ECO:0000256" key="3">
    <source>
        <dbReference type="ARBA" id="ARBA00022448"/>
    </source>
</evidence>
<keyword evidence="9 15" id="KW-0067">ATP-binding</keyword>
<keyword evidence="13" id="KW-0406">Ion transport</keyword>
<dbReference type="PROSITE" id="PS50846">
    <property type="entry name" value="HMA_2"/>
    <property type="match status" value="1"/>
</dbReference>
<dbReference type="PROSITE" id="PS00154">
    <property type="entry name" value="ATPASE_E1_E2"/>
    <property type="match status" value="1"/>
</dbReference>
<evidence type="ECO:0000259" key="16">
    <source>
        <dbReference type="PROSITE" id="PS50846"/>
    </source>
</evidence>
<keyword evidence="3" id="KW-0813">Transport</keyword>
<dbReference type="InterPro" id="IPR017969">
    <property type="entry name" value="Heavy-metal-associated_CS"/>
</dbReference>
<dbReference type="PANTHER" id="PTHR43520">
    <property type="entry name" value="ATP7, ISOFORM B"/>
    <property type="match status" value="1"/>
</dbReference>
<dbReference type="NCBIfam" id="TIGR01511">
    <property type="entry name" value="ATPase-IB1_Cu"/>
    <property type="match status" value="1"/>
</dbReference>
<comment type="similarity">
    <text evidence="2 15">Belongs to the cation transport ATPase (P-type) (TC 3.A.3) family. Type IB subfamily.</text>
</comment>
<dbReference type="CDD" id="cd00371">
    <property type="entry name" value="HMA"/>
    <property type="match status" value="1"/>
</dbReference>
<feature type="transmembrane region" description="Helical" evidence="15">
    <location>
        <begin position="149"/>
        <end position="167"/>
    </location>
</feature>
<dbReference type="Pfam" id="PF00403">
    <property type="entry name" value="HMA"/>
    <property type="match status" value="1"/>
</dbReference>
<evidence type="ECO:0000313" key="17">
    <source>
        <dbReference type="EMBL" id="NEU96893.1"/>
    </source>
</evidence>
<dbReference type="NCBIfam" id="TIGR01525">
    <property type="entry name" value="ATPase-IB_hvy"/>
    <property type="match status" value="1"/>
</dbReference>
<dbReference type="Pfam" id="PF00122">
    <property type="entry name" value="E1-E2_ATPase"/>
    <property type="match status" value="1"/>
</dbReference>
<dbReference type="InterPro" id="IPR036412">
    <property type="entry name" value="HAD-like_sf"/>
</dbReference>
<evidence type="ECO:0000256" key="5">
    <source>
        <dbReference type="ARBA" id="ARBA00022553"/>
    </source>
</evidence>
<keyword evidence="11" id="KW-1278">Translocase</keyword>
<evidence type="ECO:0000256" key="2">
    <source>
        <dbReference type="ARBA" id="ARBA00006024"/>
    </source>
</evidence>
<proteinExistence type="inferred from homology"/>
<keyword evidence="17" id="KW-0378">Hydrolase</keyword>
<keyword evidence="10" id="KW-0460">Magnesium</keyword>
<dbReference type="InterPro" id="IPR023299">
    <property type="entry name" value="ATPase_P-typ_cyto_dom_N"/>
</dbReference>
<dbReference type="NCBIfam" id="TIGR01512">
    <property type="entry name" value="ATPase-IB2_Cd"/>
    <property type="match status" value="1"/>
</dbReference>
<evidence type="ECO:0000256" key="12">
    <source>
        <dbReference type="ARBA" id="ARBA00022989"/>
    </source>
</evidence>
<protein>
    <submittedName>
        <fullName evidence="17">Cadmium-translocating P-type ATPase</fullName>
        <ecNumber evidence="17">3.6.3.3</ecNumber>
    </submittedName>
</protein>
<dbReference type="SFLD" id="SFLDF00027">
    <property type="entry name" value="p-type_atpase"/>
    <property type="match status" value="1"/>
</dbReference>
<dbReference type="InterPro" id="IPR059000">
    <property type="entry name" value="ATPase_P-type_domA"/>
</dbReference>
<keyword evidence="4 15" id="KW-1003">Cell membrane</keyword>
<evidence type="ECO:0000256" key="8">
    <source>
        <dbReference type="ARBA" id="ARBA00022741"/>
    </source>
</evidence>
<evidence type="ECO:0000256" key="6">
    <source>
        <dbReference type="ARBA" id="ARBA00022692"/>
    </source>
</evidence>
<evidence type="ECO:0000256" key="14">
    <source>
        <dbReference type="ARBA" id="ARBA00023136"/>
    </source>
</evidence>
<reference evidence="17 18" key="1">
    <citation type="journal article" date="2020" name="Arch. Microbiol.">
        <title>Bradyrhizobium uaiense sp. nov., a new highly efficient cowpea symbiont.</title>
        <authorList>
            <person name="Cabral Michel D."/>
            <person name="Azarias Guimaraes A."/>
            <person name="Martins da Costa E."/>
            <person name="Soares de Carvalho T."/>
            <person name="Balsanelli E."/>
            <person name="Willems A."/>
            <person name="Maltempi de Souza E."/>
            <person name="de Souza Moreira F.M."/>
        </authorList>
    </citation>
    <scope>NUCLEOTIDE SEQUENCE [LARGE SCALE GENOMIC DNA]</scope>
    <source>
        <strain evidence="17 18">UFLA 03-164</strain>
    </source>
</reference>
<keyword evidence="8 15" id="KW-0547">Nucleotide-binding</keyword>
<organism evidence="17 18">
    <name type="scientific">Bradyrhizobium uaiense</name>
    <dbReference type="NCBI Taxonomy" id="2594946"/>
    <lineage>
        <taxon>Bacteria</taxon>
        <taxon>Pseudomonadati</taxon>
        <taxon>Pseudomonadota</taxon>
        <taxon>Alphaproteobacteria</taxon>
        <taxon>Hyphomicrobiales</taxon>
        <taxon>Nitrobacteraceae</taxon>
        <taxon>Bradyrhizobium</taxon>
    </lineage>
</organism>
<accession>A0A6P1BF57</accession>
<dbReference type="PROSITE" id="PS01229">
    <property type="entry name" value="COF_2"/>
    <property type="match status" value="1"/>
</dbReference>
<dbReference type="InterPro" id="IPR023214">
    <property type="entry name" value="HAD_sf"/>
</dbReference>
<feature type="transmembrane region" description="Helical" evidence="15">
    <location>
        <begin position="684"/>
        <end position="701"/>
    </location>
</feature>
<dbReference type="GO" id="GO:0016887">
    <property type="term" value="F:ATP hydrolysis activity"/>
    <property type="evidence" value="ECO:0007669"/>
    <property type="project" value="InterPro"/>
</dbReference>
<dbReference type="RefSeq" id="WP_163153823.1">
    <property type="nucleotide sequence ID" value="NZ_VKHP01000045.1"/>
</dbReference>
<dbReference type="InterPro" id="IPR044492">
    <property type="entry name" value="P_typ_ATPase_HD_dom"/>
</dbReference>
<feature type="domain" description="HMA" evidence="16">
    <location>
        <begin position="34"/>
        <end position="98"/>
    </location>
</feature>
<dbReference type="SUPFAM" id="SSF56784">
    <property type="entry name" value="HAD-like"/>
    <property type="match status" value="1"/>
</dbReference>
<dbReference type="Pfam" id="PF00702">
    <property type="entry name" value="Hydrolase"/>
    <property type="match status" value="1"/>
</dbReference>
<dbReference type="GO" id="GO:0055070">
    <property type="term" value="P:copper ion homeostasis"/>
    <property type="evidence" value="ECO:0007669"/>
    <property type="project" value="TreeGrafter"/>
</dbReference>
<dbReference type="EMBL" id="VKHP01000045">
    <property type="protein sequence ID" value="NEU96893.1"/>
    <property type="molecule type" value="Genomic_DNA"/>
</dbReference>
<dbReference type="Gene3D" id="2.70.150.10">
    <property type="entry name" value="Calcium-transporting ATPase, cytoplasmic transduction domain A"/>
    <property type="match status" value="1"/>
</dbReference>
<dbReference type="GO" id="GO:0005886">
    <property type="term" value="C:plasma membrane"/>
    <property type="evidence" value="ECO:0007669"/>
    <property type="project" value="UniProtKB-SubCell"/>
</dbReference>
<dbReference type="Gene3D" id="3.30.70.100">
    <property type="match status" value="1"/>
</dbReference>
<comment type="caution">
    <text evidence="17">The sequence shown here is derived from an EMBL/GenBank/DDBJ whole genome shotgun (WGS) entry which is preliminary data.</text>
</comment>
<evidence type="ECO:0000256" key="1">
    <source>
        <dbReference type="ARBA" id="ARBA00004651"/>
    </source>
</evidence>
<dbReference type="PROSITE" id="PS01047">
    <property type="entry name" value="HMA_1"/>
    <property type="match status" value="1"/>
</dbReference>
<dbReference type="SFLD" id="SFLDG00002">
    <property type="entry name" value="C1.7:_P-type_atpase_like"/>
    <property type="match status" value="1"/>
</dbReference>
<keyword evidence="12 15" id="KW-1133">Transmembrane helix</keyword>
<dbReference type="AlphaFoldDB" id="A0A6P1BF57"/>
<dbReference type="GO" id="GO:0043682">
    <property type="term" value="F:P-type divalent copper transporter activity"/>
    <property type="evidence" value="ECO:0007669"/>
    <property type="project" value="TreeGrafter"/>
</dbReference>
<evidence type="ECO:0000256" key="11">
    <source>
        <dbReference type="ARBA" id="ARBA00022967"/>
    </source>
</evidence>
<dbReference type="EC" id="3.6.3.3" evidence="17"/>
<keyword evidence="7 15" id="KW-0479">Metal-binding</keyword>
<dbReference type="InterPro" id="IPR036163">
    <property type="entry name" value="HMA_dom_sf"/>
</dbReference>
<sequence length="753" mass="80720">MSCCAPGAEVYLYQAAAEDDEVLLASRPVHDGLRQTDLSVPGIHCGGCLQQIEATLDALDGVGEVRASLSTRRVKVLWRGDRPPPLIRTLRSIGYPSHVHDIDTGAKDVVLAQLLRSLAIAGFASSNIMLLSVSVWAGAEAETRDLFHWISAWIALPTLAYSGRIFFRSAWHSLRHARTNMDVPITIGVLLTFVMSLYETAHHGPYAYFDAAVSLLFFLLIGRTLDHVMRERARQAVGGLARLAARGALVLHADGSQAYLPVDEIEPGMTIRLAAGDRVPVNARVLKGESELDYSLVSGESAPQRAVEGTELQAGILNLTGPLTIVATATADQSFLAEMRRMMDAAEAGRSAYRRIADRAARLYAPLVHSVAFLSFLGWMLATGDAHRAITIAIAVLIVTCPCALGLAVPMVHVVAARRLFDKGIMIKDGGALERLAEVNVILFDKTGTLTAGQSRLTARGNTDSDALGLATALAMHSRHPYSQALASLEPVRQRLTFDAVSEYPGKGIEARADGNVYRLGRPDWAVFDRQCSSNDEDAAVTLSVNGVASTHFHFDDTLREGAREAVADIRRSHAFVEILSGDKEARVRDIAQQFGLTWIAGATPADKIAHISALKQAGNKVLMIGDGLNDAPALRAADVSMAPASASDIGRNAADLVFLRDNLEAVPQAIALSRAARALVRQNFLLAVAYNVVAIPLAVLGGVTPLLAAIAMSLSSVTVVANALRLDGRPRCEPSREVRRAARRPTVLGALK</sequence>
<dbReference type="InterPro" id="IPR027256">
    <property type="entry name" value="P-typ_ATPase_IB"/>
</dbReference>